<accession>A0ABU8J3W0</accession>
<dbReference type="Proteomes" id="UP001386437">
    <property type="component" value="Unassembled WGS sequence"/>
</dbReference>
<protein>
    <submittedName>
        <fullName evidence="1">Uncharacterized protein</fullName>
    </submittedName>
</protein>
<name>A0ABU8J3W0_9BURK</name>
<evidence type="ECO:0000313" key="1">
    <source>
        <dbReference type="EMBL" id="MEI6002664.1"/>
    </source>
</evidence>
<keyword evidence="2" id="KW-1185">Reference proteome</keyword>
<evidence type="ECO:0000313" key="2">
    <source>
        <dbReference type="Proteomes" id="UP001386437"/>
    </source>
</evidence>
<dbReference type="RefSeq" id="WP_336602275.1">
    <property type="nucleotide sequence ID" value="NZ_JACFYJ010000125.1"/>
</dbReference>
<organism evidence="1 2">
    <name type="scientific">Paraburkholderia bengalensis</name>
    <dbReference type="NCBI Taxonomy" id="2747562"/>
    <lineage>
        <taxon>Bacteria</taxon>
        <taxon>Pseudomonadati</taxon>
        <taxon>Pseudomonadota</taxon>
        <taxon>Betaproteobacteria</taxon>
        <taxon>Burkholderiales</taxon>
        <taxon>Burkholderiaceae</taxon>
        <taxon>Paraburkholderia</taxon>
    </lineage>
</organism>
<gene>
    <name evidence="1" type="ORF">H3V53_37820</name>
</gene>
<sequence length="121" mass="13123">MHSGKANDGVAHSAVRPDILVFFEQGDVVLISHQSFVDLLHPVETVGIKVPMNLRAAELLGTEAHIERILIIDMGGNLRCENQCDGSSAAFLTVAVRINLYMTALLADTSNRFIVTLITPP</sequence>
<comment type="caution">
    <text evidence="1">The sequence shown here is derived from an EMBL/GenBank/DDBJ whole genome shotgun (WGS) entry which is preliminary data.</text>
</comment>
<dbReference type="EMBL" id="JACFYJ010000125">
    <property type="protein sequence ID" value="MEI6002664.1"/>
    <property type="molecule type" value="Genomic_DNA"/>
</dbReference>
<reference evidence="1 2" key="1">
    <citation type="journal article" date="2022" name="Arch. Microbiol.">
        <title>Paraburkholderia bengalensis sp. nov. isolated from roots of Oryza sativa, IR64.</title>
        <authorList>
            <person name="Nag P."/>
            <person name="Mondal N."/>
            <person name="Sarkar J."/>
            <person name="Das S."/>
        </authorList>
    </citation>
    <scope>NUCLEOTIDE SEQUENCE [LARGE SCALE GENOMIC DNA]</scope>
    <source>
        <strain evidence="1 2">IR64_4_BI</strain>
    </source>
</reference>
<proteinExistence type="predicted"/>